<dbReference type="KEGG" id="vg:10359198"/>
<keyword evidence="2" id="KW-1185">Reference proteome</keyword>
<sequence length="26" mass="3094">MQDVAILYMQKIPHETVSVFERIFTP</sequence>
<dbReference type="EMBL" id="HM242243">
    <property type="protein sequence ID" value="ADJ53202.1"/>
    <property type="molecule type" value="Genomic_DNA"/>
</dbReference>
<name>D9J0W5_9CAUD</name>
<dbReference type="Proteomes" id="UP000000331">
    <property type="component" value="Segment"/>
</dbReference>
<evidence type="ECO:0000313" key="2">
    <source>
        <dbReference type="Proteomes" id="UP000000331"/>
    </source>
</evidence>
<dbReference type="RefSeq" id="YP_004301501.1">
    <property type="nucleotide sequence ID" value="NC_015253.1"/>
</dbReference>
<accession>D9J0W5</accession>
<evidence type="ECO:0000313" key="1">
    <source>
        <dbReference type="EMBL" id="ADJ53202.1"/>
    </source>
</evidence>
<protein>
    <submittedName>
        <fullName evidence="1">Gp167</fullName>
    </submittedName>
</protein>
<proteinExistence type="predicted"/>
<dbReference type="GeneID" id="10359198"/>
<reference evidence="1 2" key="1">
    <citation type="journal article" date="2010" name="J. Bacteriol.">
        <title>Brochothrix thermosphacta bacteriophages feature heterogeneous and highly mosaic genomes and utilize unique prophage insertion sites.</title>
        <authorList>
            <person name="Kilcher S."/>
            <person name="Loessner M.J."/>
            <person name="Klumpp J."/>
        </authorList>
    </citation>
    <scope>NUCLEOTIDE SEQUENCE [LARGE SCALE GENOMIC DNA]</scope>
</reference>
<organism evidence="1 2">
    <name type="scientific">Brochothrix phage A9</name>
    <dbReference type="NCBI Taxonomy" id="857312"/>
    <lineage>
        <taxon>Viruses</taxon>
        <taxon>Duplodnaviria</taxon>
        <taxon>Heunggongvirae</taxon>
        <taxon>Uroviricota</taxon>
        <taxon>Caudoviricetes</taxon>
        <taxon>Herelleviridae</taxon>
        <taxon>Klumppvirus</taxon>
        <taxon>Klumppvirus A9</taxon>
    </lineage>
</organism>